<organism evidence="3">
    <name type="scientific">Gongylonema pulchrum</name>
    <dbReference type="NCBI Taxonomy" id="637853"/>
    <lineage>
        <taxon>Eukaryota</taxon>
        <taxon>Metazoa</taxon>
        <taxon>Ecdysozoa</taxon>
        <taxon>Nematoda</taxon>
        <taxon>Chromadorea</taxon>
        <taxon>Rhabditida</taxon>
        <taxon>Spirurina</taxon>
        <taxon>Spiruromorpha</taxon>
        <taxon>Spiruroidea</taxon>
        <taxon>Gongylonematidae</taxon>
        <taxon>Gongylonema</taxon>
    </lineage>
</organism>
<keyword evidence="2" id="KW-1185">Reference proteome</keyword>
<reference evidence="1 2" key="2">
    <citation type="submission" date="2018-11" db="EMBL/GenBank/DDBJ databases">
        <authorList>
            <consortium name="Pathogen Informatics"/>
        </authorList>
    </citation>
    <scope>NUCLEOTIDE SEQUENCE [LARGE SCALE GENOMIC DNA]</scope>
</reference>
<dbReference type="OrthoDB" id="2020542at2759"/>
<evidence type="ECO:0000313" key="3">
    <source>
        <dbReference type="WBParaSite" id="GPUH_0001320901-mRNA-1"/>
    </source>
</evidence>
<sequence length="65" mass="7590">MPKDWKANNDLRKEQFSLLHKKNFNVRKMHTAVKLNEMIREKSPDAQLIVINLPGPPELTNGQYC</sequence>
<accession>A0A183DWV3</accession>
<gene>
    <name evidence="1" type="ORF">GPUH_LOCUS13195</name>
</gene>
<evidence type="ECO:0000313" key="2">
    <source>
        <dbReference type="Proteomes" id="UP000271098"/>
    </source>
</evidence>
<dbReference type="Proteomes" id="UP000271098">
    <property type="component" value="Unassembled WGS sequence"/>
</dbReference>
<protein>
    <submittedName>
        <fullName evidence="3">SLC12 domain-containing protein</fullName>
    </submittedName>
</protein>
<evidence type="ECO:0000313" key="1">
    <source>
        <dbReference type="EMBL" id="VDN21827.1"/>
    </source>
</evidence>
<dbReference type="WBParaSite" id="GPUH_0001320901-mRNA-1">
    <property type="protein sequence ID" value="GPUH_0001320901-mRNA-1"/>
    <property type="gene ID" value="GPUH_0001320901"/>
</dbReference>
<dbReference type="AlphaFoldDB" id="A0A183DWV3"/>
<name>A0A183DWV3_9BILA</name>
<reference evidence="3" key="1">
    <citation type="submission" date="2016-06" db="UniProtKB">
        <authorList>
            <consortium name="WormBaseParasite"/>
        </authorList>
    </citation>
    <scope>IDENTIFICATION</scope>
</reference>
<proteinExistence type="predicted"/>
<dbReference type="EMBL" id="UYRT01080001">
    <property type="protein sequence ID" value="VDN21827.1"/>
    <property type="molecule type" value="Genomic_DNA"/>
</dbReference>